<dbReference type="InterPro" id="IPR048540">
    <property type="entry name" value="Rrn7_cyclin_N"/>
</dbReference>
<keyword evidence="4" id="KW-0863">Zinc-finger</keyword>
<evidence type="ECO:0000256" key="4">
    <source>
        <dbReference type="ARBA" id="ARBA00022771"/>
    </source>
</evidence>
<comment type="caution">
    <text evidence="12">The sequence shown here is derived from an EMBL/GenBank/DDBJ whole genome shotgun (WGS) entry which is preliminary data.</text>
</comment>
<evidence type="ECO:0000313" key="13">
    <source>
        <dbReference type="Proteomes" id="UP001249851"/>
    </source>
</evidence>
<gene>
    <name evidence="12" type="ORF">P5673_019204</name>
</gene>
<comment type="similarity">
    <text evidence="2">Belongs to the RRN7/TAF1B family.</text>
</comment>
<dbReference type="Pfam" id="PF20644">
    <property type="entry name" value="Rrn7_cyclin_N"/>
    <property type="match status" value="1"/>
</dbReference>
<dbReference type="GO" id="GO:0070860">
    <property type="term" value="C:RNA polymerase I core factor complex"/>
    <property type="evidence" value="ECO:0007669"/>
    <property type="project" value="InterPro"/>
</dbReference>
<dbReference type="GO" id="GO:0001164">
    <property type="term" value="F:RNA polymerase I core promoter sequence-specific DNA binding"/>
    <property type="evidence" value="ECO:0007669"/>
    <property type="project" value="InterPro"/>
</dbReference>
<evidence type="ECO:0000259" key="10">
    <source>
        <dbReference type="Pfam" id="PF20644"/>
    </source>
</evidence>
<keyword evidence="8" id="KW-0804">Transcription</keyword>
<keyword evidence="5" id="KW-0862">Zinc</keyword>
<evidence type="ECO:0000256" key="9">
    <source>
        <dbReference type="ARBA" id="ARBA00023242"/>
    </source>
</evidence>
<comment type="subcellular location">
    <subcellularLocation>
        <location evidence="1">Nucleus</location>
        <location evidence="1">Nucleolus</location>
    </subcellularLocation>
</comment>
<protein>
    <submittedName>
        <fullName evidence="12">TATA box-binding protein-associated factor RNA polymerase I subunit B</fullName>
    </submittedName>
</protein>
<keyword evidence="6" id="KW-0805">Transcription regulation</keyword>
<dbReference type="GO" id="GO:0042790">
    <property type="term" value="P:nucleolar large rRNA transcription by RNA polymerase I"/>
    <property type="evidence" value="ECO:0007669"/>
    <property type="project" value="TreeGrafter"/>
</dbReference>
<name>A0AAD9QC02_ACRCE</name>
<keyword evidence="7" id="KW-0238">DNA-binding</keyword>
<dbReference type="InterPro" id="IPR033599">
    <property type="entry name" value="TAF1B/Rrn7"/>
</dbReference>
<dbReference type="EMBL" id="JARQWQ010000044">
    <property type="protein sequence ID" value="KAK2558488.1"/>
    <property type="molecule type" value="Genomic_DNA"/>
</dbReference>
<evidence type="ECO:0000259" key="11">
    <source>
        <dbReference type="Pfam" id="PF20645"/>
    </source>
</evidence>
<dbReference type="AlphaFoldDB" id="A0AAD9QC02"/>
<dbReference type="Proteomes" id="UP001249851">
    <property type="component" value="Unassembled WGS sequence"/>
</dbReference>
<evidence type="ECO:0000256" key="2">
    <source>
        <dbReference type="ARBA" id="ARBA00006899"/>
    </source>
</evidence>
<evidence type="ECO:0000256" key="6">
    <source>
        <dbReference type="ARBA" id="ARBA00023015"/>
    </source>
</evidence>
<dbReference type="InterPro" id="IPR048538">
    <property type="entry name" value="Rrn7_cyclin_C"/>
</dbReference>
<evidence type="ECO:0000313" key="12">
    <source>
        <dbReference type="EMBL" id="KAK2558488.1"/>
    </source>
</evidence>
<evidence type="ECO:0000256" key="8">
    <source>
        <dbReference type="ARBA" id="ARBA00023163"/>
    </source>
</evidence>
<keyword evidence="3" id="KW-0479">Metal-binding</keyword>
<dbReference type="PANTHER" id="PTHR31576">
    <property type="entry name" value="TATA BOX-BINDING PROTEIN-ASSOCIATED FACTOR RNA POLYMERASE I SUBUNIT B"/>
    <property type="match status" value="1"/>
</dbReference>
<evidence type="ECO:0000256" key="5">
    <source>
        <dbReference type="ARBA" id="ARBA00022833"/>
    </source>
</evidence>
<proteinExistence type="inferred from homology"/>
<reference evidence="12" key="2">
    <citation type="journal article" date="2023" name="Science">
        <title>Genomic signatures of disease resistance in endangered staghorn corals.</title>
        <authorList>
            <person name="Vollmer S.V."/>
            <person name="Selwyn J.D."/>
            <person name="Despard B.A."/>
            <person name="Roesel C.L."/>
        </authorList>
    </citation>
    <scope>NUCLEOTIDE SEQUENCE</scope>
    <source>
        <strain evidence="12">K2</strain>
    </source>
</reference>
<dbReference type="GO" id="GO:0008270">
    <property type="term" value="F:zinc ion binding"/>
    <property type="evidence" value="ECO:0007669"/>
    <property type="project" value="UniProtKB-KW"/>
</dbReference>
<organism evidence="12 13">
    <name type="scientific">Acropora cervicornis</name>
    <name type="common">Staghorn coral</name>
    <dbReference type="NCBI Taxonomy" id="6130"/>
    <lineage>
        <taxon>Eukaryota</taxon>
        <taxon>Metazoa</taxon>
        <taxon>Cnidaria</taxon>
        <taxon>Anthozoa</taxon>
        <taxon>Hexacorallia</taxon>
        <taxon>Scleractinia</taxon>
        <taxon>Astrocoeniina</taxon>
        <taxon>Acroporidae</taxon>
        <taxon>Acropora</taxon>
    </lineage>
</organism>
<keyword evidence="13" id="KW-1185">Reference proteome</keyword>
<reference evidence="12" key="1">
    <citation type="journal article" date="2023" name="G3 (Bethesda)">
        <title>Whole genome assembly and annotation of the endangered Caribbean coral Acropora cervicornis.</title>
        <authorList>
            <person name="Selwyn J.D."/>
            <person name="Vollmer S.V."/>
        </authorList>
    </citation>
    <scope>NUCLEOTIDE SEQUENCE</scope>
    <source>
        <strain evidence="12">K2</strain>
    </source>
</reference>
<evidence type="ECO:0000256" key="7">
    <source>
        <dbReference type="ARBA" id="ARBA00023125"/>
    </source>
</evidence>
<evidence type="ECO:0000256" key="3">
    <source>
        <dbReference type="ARBA" id="ARBA00022723"/>
    </source>
</evidence>
<accession>A0AAD9QC02</accession>
<evidence type="ECO:0000256" key="1">
    <source>
        <dbReference type="ARBA" id="ARBA00004604"/>
    </source>
</evidence>
<feature type="domain" description="Rrn7/TAF1B N-terminal cyclin" evidence="10">
    <location>
        <begin position="58"/>
        <end position="249"/>
    </location>
</feature>
<feature type="domain" description="Rrn7/TAF1B C-terminal cyclin" evidence="11">
    <location>
        <begin position="296"/>
        <end position="396"/>
    </location>
</feature>
<dbReference type="GO" id="GO:0005668">
    <property type="term" value="C:RNA polymerase transcription factor SL1 complex"/>
    <property type="evidence" value="ECO:0007669"/>
    <property type="project" value="TreeGrafter"/>
</dbReference>
<keyword evidence="9" id="KW-0539">Nucleus</keyword>
<dbReference type="PANTHER" id="PTHR31576:SF2">
    <property type="entry name" value="TATA BOX-BINDING PROTEIN-ASSOCIATED FACTOR RNA POLYMERASE I SUBUNIT B"/>
    <property type="match status" value="1"/>
</dbReference>
<dbReference type="Pfam" id="PF20645">
    <property type="entry name" value="Rrn7_cyclin_C"/>
    <property type="match status" value="1"/>
</dbReference>
<sequence>MPVCAICESVNFDSIDGLYFCHGCGTQSQDIRDEDADEQYGDTAPNLQGKPWFMYEAYQLVMKAQVEFLVGCGVNPALKDVVFKLWYKYLQVTGCAFTGKCVGTSQFKSTIFYCRDAELLGVNKRKKRQKETIEEDDSEDLELSSHVSDGECHEADDVNSKDESLVDEGNAGSSDDEFVGSISVKQSKYVKPSNCRSRIRSGHASLQLTLVFCYLGLLWIDEPVFLSDIIRWAKQGEFPYFQATRYLPSYMKFGYEDFSCLCPKSVPLIRTLLAYSSQIARLLRLPHFPDQKWTTYTSRFIRDLHLPGILHGLVRKLIDRVHISGEIHPTFVRTTGSCIPPFEMAAMAFIVVAMKICYGLDDKREREQETITKKQISDKKSGATIPLFTDWLKCWKRCEAKKFEKGIPWTDEQSQLLRNPSVYASFCRSDIFGSWKPTDQAYTGIEAKNYRINRTTNEESQERYAQLFKSLMGREKEQELSSVNRPLVTSFPGACAHVTQKTAERGSSDTCLHEMDLGVGAEESCFSNLRFCRVDVVELLENSKDAKYFSYLENGQSQETFHSSYKTLLNILADRIEVTADDLQKKVRKIEGALFCRLGAPRLRL</sequence>